<dbReference type="InterPro" id="IPR035919">
    <property type="entry name" value="EAL_sf"/>
</dbReference>
<evidence type="ECO:0000313" key="12">
    <source>
        <dbReference type="EMBL" id="NDV13642.1"/>
    </source>
</evidence>
<dbReference type="InterPro" id="IPR024744">
    <property type="entry name" value="CSS-motif_dom"/>
</dbReference>
<sequence>MPLLQLRVPSRLLRMALASLAVLLPVLVGWGITVSTTYLGLRDDAGRALAESGREMHAIFERAQHAARQVLPQAGQPCTDEVVHRLRHQVTTVLYVRTVSLARNDHLYCSSLFGRQVSDAKREGYADGRARLMPGNDLTPDEAVFVWREPAADDAAVLVGVSGGHLRSALRHGVLGQGVMLQVGPNWMDGKGRVQAGAIPHKLLFDMRKADPVYPFTVAVALDGDEILLAAWRAYEPMLVLLVLVGLFGAWGAYHWMSLPRAAGEVIERARARGEFVPYLQPLVSPLSGRWLGAEVLMRWHDGDHVLAPGAFIAAVEQSGCLGAITRDLMAATTTGLAGARLPEGFHLAFNVTATQLADPALPGMCRALRERLGDAVVPVLELTERETFDLAGHGGQLAELFALGVELAIDDFGTGQSSLSYLSELHVHTLKIDRAFVDSIERDSLGKVVLDAVIELGQRLGLKLVAEGVETAAQRDYLAAAGVDVLQGYFFARPMPLSDFVRQLPAHA</sequence>
<dbReference type="RefSeq" id="WP_163316828.1">
    <property type="nucleotide sequence ID" value="NZ_JAAGAA010000011.1"/>
</dbReference>
<evidence type="ECO:0000256" key="9">
    <source>
        <dbReference type="ARBA" id="ARBA00034290"/>
    </source>
</evidence>
<comment type="caution">
    <text evidence="12">The sequence shown here is derived from an EMBL/GenBank/DDBJ whole genome shotgun (WGS) entry which is preliminary data.</text>
</comment>
<dbReference type="PROSITE" id="PS50883">
    <property type="entry name" value="EAL"/>
    <property type="match status" value="1"/>
</dbReference>
<dbReference type="PANTHER" id="PTHR33121:SF80">
    <property type="entry name" value="CYCLIC DI-GMP PHOSPHODIESTERASE PDEL"/>
    <property type="match status" value="1"/>
</dbReference>
<keyword evidence="7 10" id="KW-1133">Transmembrane helix</keyword>
<dbReference type="Pfam" id="PF00563">
    <property type="entry name" value="EAL"/>
    <property type="match status" value="1"/>
</dbReference>
<name>A0A6B2KTT7_9NEIS</name>
<dbReference type="SUPFAM" id="SSF141868">
    <property type="entry name" value="EAL domain-like"/>
    <property type="match status" value="1"/>
</dbReference>
<evidence type="ECO:0000256" key="6">
    <source>
        <dbReference type="ARBA" id="ARBA00022801"/>
    </source>
</evidence>
<keyword evidence="5 10" id="KW-0812">Transmembrane</keyword>
<keyword evidence="6" id="KW-0378">Hydrolase</keyword>
<evidence type="ECO:0000256" key="4">
    <source>
        <dbReference type="ARBA" id="ARBA00022636"/>
    </source>
</evidence>
<accession>A0A6B2KTT7</accession>
<evidence type="ECO:0000256" key="1">
    <source>
        <dbReference type="ARBA" id="ARBA00004651"/>
    </source>
</evidence>
<dbReference type="GO" id="GO:0071111">
    <property type="term" value="F:cyclic-guanylate-specific phosphodiesterase activity"/>
    <property type="evidence" value="ECO:0007669"/>
    <property type="project" value="UniProtKB-EC"/>
</dbReference>
<organism evidence="12 13">
    <name type="scientific">Crenobacter caeni</name>
    <dbReference type="NCBI Taxonomy" id="2705474"/>
    <lineage>
        <taxon>Bacteria</taxon>
        <taxon>Pseudomonadati</taxon>
        <taxon>Pseudomonadota</taxon>
        <taxon>Betaproteobacteria</taxon>
        <taxon>Neisseriales</taxon>
        <taxon>Neisseriaceae</taxon>
        <taxon>Crenobacter</taxon>
    </lineage>
</organism>
<feature type="transmembrane region" description="Helical" evidence="10">
    <location>
        <begin position="12"/>
        <end position="32"/>
    </location>
</feature>
<evidence type="ECO:0000256" key="5">
    <source>
        <dbReference type="ARBA" id="ARBA00022692"/>
    </source>
</evidence>
<evidence type="ECO:0000256" key="10">
    <source>
        <dbReference type="SAM" id="Phobius"/>
    </source>
</evidence>
<evidence type="ECO:0000313" key="13">
    <source>
        <dbReference type="Proteomes" id="UP000482578"/>
    </source>
</evidence>
<dbReference type="AlphaFoldDB" id="A0A6B2KTT7"/>
<keyword evidence="13" id="KW-1185">Reference proteome</keyword>
<dbReference type="CDD" id="cd01948">
    <property type="entry name" value="EAL"/>
    <property type="match status" value="1"/>
</dbReference>
<dbReference type="Proteomes" id="UP000482578">
    <property type="component" value="Unassembled WGS sequence"/>
</dbReference>
<reference evidence="12 13" key="1">
    <citation type="submission" date="2020-02" db="EMBL/GenBank/DDBJ databases">
        <authorList>
            <person name="Yang Z."/>
        </authorList>
    </citation>
    <scope>NUCLEOTIDE SEQUENCE [LARGE SCALE GENOMIC DNA]</scope>
    <source>
        <strain evidence="12 13">HX-7-9</strain>
    </source>
</reference>
<dbReference type="EC" id="3.1.4.52" evidence="2"/>
<dbReference type="InterPro" id="IPR001633">
    <property type="entry name" value="EAL_dom"/>
</dbReference>
<evidence type="ECO:0000256" key="3">
    <source>
        <dbReference type="ARBA" id="ARBA00022475"/>
    </source>
</evidence>
<dbReference type="InterPro" id="IPR050706">
    <property type="entry name" value="Cyclic-di-GMP_PDE-like"/>
</dbReference>
<keyword evidence="4" id="KW-0973">c-di-GMP</keyword>
<keyword evidence="3" id="KW-1003">Cell membrane</keyword>
<dbReference type="PANTHER" id="PTHR33121">
    <property type="entry name" value="CYCLIC DI-GMP PHOSPHODIESTERASE PDEF"/>
    <property type="match status" value="1"/>
</dbReference>
<keyword evidence="8 10" id="KW-0472">Membrane</keyword>
<dbReference type="EMBL" id="JAAGAA010000011">
    <property type="protein sequence ID" value="NDV13642.1"/>
    <property type="molecule type" value="Genomic_DNA"/>
</dbReference>
<evidence type="ECO:0000259" key="11">
    <source>
        <dbReference type="PROSITE" id="PS50883"/>
    </source>
</evidence>
<protein>
    <recommendedName>
        <fullName evidence="2">cyclic-guanylate-specific phosphodiesterase</fullName>
        <ecNumber evidence="2">3.1.4.52</ecNumber>
    </recommendedName>
</protein>
<feature type="domain" description="EAL" evidence="11">
    <location>
        <begin position="260"/>
        <end position="509"/>
    </location>
</feature>
<comment type="catalytic activity">
    <reaction evidence="9">
        <text>3',3'-c-di-GMP + H2O = 5'-phosphoguanylyl(3'-&gt;5')guanosine + H(+)</text>
        <dbReference type="Rhea" id="RHEA:24902"/>
        <dbReference type="ChEBI" id="CHEBI:15377"/>
        <dbReference type="ChEBI" id="CHEBI:15378"/>
        <dbReference type="ChEBI" id="CHEBI:58754"/>
        <dbReference type="ChEBI" id="CHEBI:58805"/>
        <dbReference type="EC" id="3.1.4.52"/>
    </reaction>
</comment>
<dbReference type="Gene3D" id="3.20.20.450">
    <property type="entry name" value="EAL domain"/>
    <property type="match status" value="1"/>
</dbReference>
<dbReference type="Pfam" id="PF12792">
    <property type="entry name" value="CSS-motif"/>
    <property type="match status" value="1"/>
</dbReference>
<comment type="subcellular location">
    <subcellularLocation>
        <location evidence="1">Cell membrane</location>
        <topology evidence="1">Multi-pass membrane protein</topology>
    </subcellularLocation>
</comment>
<dbReference type="GO" id="GO:0005886">
    <property type="term" value="C:plasma membrane"/>
    <property type="evidence" value="ECO:0007669"/>
    <property type="project" value="UniProtKB-SubCell"/>
</dbReference>
<evidence type="ECO:0000256" key="2">
    <source>
        <dbReference type="ARBA" id="ARBA00012282"/>
    </source>
</evidence>
<evidence type="ECO:0000256" key="8">
    <source>
        <dbReference type="ARBA" id="ARBA00023136"/>
    </source>
</evidence>
<dbReference type="SMART" id="SM00052">
    <property type="entry name" value="EAL"/>
    <property type="match status" value="1"/>
</dbReference>
<gene>
    <name evidence="12" type="ORF">GZH52_12715</name>
</gene>
<proteinExistence type="predicted"/>
<evidence type="ECO:0000256" key="7">
    <source>
        <dbReference type="ARBA" id="ARBA00022989"/>
    </source>
</evidence>